<dbReference type="AlphaFoldDB" id="A0A6H5H2J1"/>
<keyword evidence="3" id="KW-1185">Reference proteome</keyword>
<feature type="non-terminal residue" evidence="2">
    <location>
        <position position="70"/>
    </location>
</feature>
<sequence length="70" mass="7811">MTADHRPGVLSHHKRDTAGSRLLLSKSFPFPRQAANVGGRNIGVDRADQFSKPNPKPQSDFTLTRSRINR</sequence>
<dbReference type="Proteomes" id="UP000479000">
    <property type="component" value="Unassembled WGS sequence"/>
</dbReference>
<evidence type="ECO:0000256" key="1">
    <source>
        <dbReference type="SAM" id="MobiDB-lite"/>
    </source>
</evidence>
<accession>A0A6H5H2J1</accession>
<proteinExistence type="predicted"/>
<evidence type="ECO:0000313" key="2">
    <source>
        <dbReference type="EMBL" id="CAB0009737.1"/>
    </source>
</evidence>
<organism evidence="2 3">
    <name type="scientific">Nesidiocoris tenuis</name>
    <dbReference type="NCBI Taxonomy" id="355587"/>
    <lineage>
        <taxon>Eukaryota</taxon>
        <taxon>Metazoa</taxon>
        <taxon>Ecdysozoa</taxon>
        <taxon>Arthropoda</taxon>
        <taxon>Hexapoda</taxon>
        <taxon>Insecta</taxon>
        <taxon>Pterygota</taxon>
        <taxon>Neoptera</taxon>
        <taxon>Paraneoptera</taxon>
        <taxon>Hemiptera</taxon>
        <taxon>Heteroptera</taxon>
        <taxon>Panheteroptera</taxon>
        <taxon>Cimicomorpha</taxon>
        <taxon>Miridae</taxon>
        <taxon>Dicyphina</taxon>
        <taxon>Nesidiocoris</taxon>
    </lineage>
</organism>
<feature type="region of interest" description="Disordered" evidence="1">
    <location>
        <begin position="44"/>
        <end position="70"/>
    </location>
</feature>
<dbReference type="EMBL" id="CADCXU010022169">
    <property type="protein sequence ID" value="CAB0009737.1"/>
    <property type="molecule type" value="Genomic_DNA"/>
</dbReference>
<protein>
    <submittedName>
        <fullName evidence="2">Uncharacterized protein</fullName>
    </submittedName>
</protein>
<reference evidence="2 3" key="1">
    <citation type="submission" date="2020-02" db="EMBL/GenBank/DDBJ databases">
        <authorList>
            <person name="Ferguson B K."/>
        </authorList>
    </citation>
    <scope>NUCLEOTIDE SEQUENCE [LARGE SCALE GENOMIC DNA]</scope>
</reference>
<name>A0A6H5H2J1_9HEMI</name>
<gene>
    <name evidence="2" type="ORF">NTEN_LOCUS14842</name>
</gene>
<evidence type="ECO:0000313" key="3">
    <source>
        <dbReference type="Proteomes" id="UP000479000"/>
    </source>
</evidence>
<feature type="compositionally biased region" description="Polar residues" evidence="1">
    <location>
        <begin position="57"/>
        <end position="70"/>
    </location>
</feature>